<evidence type="ECO:0000259" key="7">
    <source>
        <dbReference type="PROSITE" id="PS51918"/>
    </source>
</evidence>
<dbReference type="EMBL" id="LITT01000002">
    <property type="protein sequence ID" value="OAA92111.1"/>
    <property type="molecule type" value="Genomic_DNA"/>
</dbReference>
<feature type="domain" description="Radical SAM core" evidence="7">
    <location>
        <begin position="182"/>
        <end position="415"/>
    </location>
</feature>
<evidence type="ECO:0000256" key="1">
    <source>
        <dbReference type="ARBA" id="ARBA00001966"/>
    </source>
</evidence>
<evidence type="ECO:0000313" key="9">
    <source>
        <dbReference type="Proteomes" id="UP000077407"/>
    </source>
</evidence>
<comment type="cofactor">
    <cofactor evidence="1">
        <name>[4Fe-4S] cluster</name>
        <dbReference type="ChEBI" id="CHEBI:49883"/>
    </cofactor>
</comment>
<sequence length="570" mass="67603">MKVLLAALNSKFIHSNLAVRYLKAYTKKLNYNCTIKEFTINDRREKVLEEIIGEKPDVVAFSCYIWNIEYIKSLAVLIKLINPKVEILYGGPEVSYDSDSFLKNMPGEYVIVGEGEETYYEFVKLRIKYFEASGKVDNKEFFSELRDIKGLCFKQNGNVILNEQRQSMDMNKIVFPYTKEDNLKNKIVYYEASRGCPFKCKYCLSSASFEVRFLNIERVKKELKFLMDKDIKLIKFVDRTFNCNYEFAMEIWKFVINANTDATFHFEISADVLKDEEIKLLNTAPKGRIQLEVGVQTTNDTVLNNINRYVKFNYIYDRVKKVQKYHNINQHLDLIAGLPGEDFESFKKSFNDVYSIKPEALQLGFLKLLKGSSMIEEVSKWGMVYSPYAPYEILKTDSISYDEIVILKRIEEVFDKYYNSGKFKNILNYFVPKFKTAFDFYYKLGKFFYDKGYLNKNISSSDYYKVFIEFENECLNEKNIALEEIIKYDYLKFNKKKWLPDFLMRERNKEEEKSIKTKIKDGLIEVSEKYHIEKFFINIQRFLNDSVLEKKEGYVIFDIENDKEIYLFHK</sequence>
<dbReference type="InterPro" id="IPR023404">
    <property type="entry name" value="rSAM_horseshoe"/>
</dbReference>
<keyword evidence="4" id="KW-0408">Iron</keyword>
<dbReference type="Pfam" id="PF13311">
    <property type="entry name" value="DUF4080"/>
    <property type="match status" value="1"/>
</dbReference>
<dbReference type="SUPFAM" id="SSF102114">
    <property type="entry name" value="Radical SAM enzymes"/>
    <property type="match status" value="1"/>
</dbReference>
<organism evidence="8 9">
    <name type="scientific">Clostridium ljungdahlii</name>
    <dbReference type="NCBI Taxonomy" id="1538"/>
    <lineage>
        <taxon>Bacteria</taxon>
        <taxon>Bacillati</taxon>
        <taxon>Bacillota</taxon>
        <taxon>Clostridia</taxon>
        <taxon>Eubacteriales</taxon>
        <taxon>Clostridiaceae</taxon>
        <taxon>Clostridium</taxon>
    </lineage>
</organism>
<keyword evidence="2" id="KW-0949">S-adenosyl-L-methionine</keyword>
<keyword evidence="3" id="KW-0479">Metal-binding</keyword>
<dbReference type="GO" id="GO:0046872">
    <property type="term" value="F:metal ion binding"/>
    <property type="evidence" value="ECO:0007669"/>
    <property type="project" value="UniProtKB-KW"/>
</dbReference>
<dbReference type="InterPro" id="IPR025288">
    <property type="entry name" value="DUF4080"/>
</dbReference>
<dbReference type="InterPro" id="IPR036724">
    <property type="entry name" value="Cobalamin-bd_sf"/>
</dbReference>
<accession>A0A166SFA4</accession>
<dbReference type="PROSITE" id="PS51332">
    <property type="entry name" value="B12_BINDING"/>
    <property type="match status" value="1"/>
</dbReference>
<proteinExistence type="predicted"/>
<dbReference type="SFLD" id="SFLDS00029">
    <property type="entry name" value="Radical_SAM"/>
    <property type="match status" value="1"/>
</dbReference>
<evidence type="ECO:0000313" key="8">
    <source>
        <dbReference type="EMBL" id="OAA92111.1"/>
    </source>
</evidence>
<comment type="caution">
    <text evidence="8">The sequence shown here is derived from an EMBL/GenBank/DDBJ whole genome shotgun (WGS) entry which is preliminary data.</text>
</comment>
<dbReference type="RefSeq" id="WP_063553855.1">
    <property type="nucleotide sequence ID" value="NZ_LITT01000002.1"/>
</dbReference>
<dbReference type="SUPFAM" id="SSF52242">
    <property type="entry name" value="Cobalamin (vitamin B12)-binding domain"/>
    <property type="match status" value="1"/>
</dbReference>
<dbReference type="CDD" id="cd02068">
    <property type="entry name" value="radical_SAM_B12_BD"/>
    <property type="match status" value="1"/>
</dbReference>
<dbReference type="SFLD" id="SFLDG01082">
    <property type="entry name" value="B12-binding_domain_containing"/>
    <property type="match status" value="1"/>
</dbReference>
<dbReference type="GO" id="GO:0031419">
    <property type="term" value="F:cobalamin binding"/>
    <property type="evidence" value="ECO:0007669"/>
    <property type="project" value="InterPro"/>
</dbReference>
<dbReference type="GO" id="GO:0005829">
    <property type="term" value="C:cytosol"/>
    <property type="evidence" value="ECO:0007669"/>
    <property type="project" value="TreeGrafter"/>
</dbReference>
<protein>
    <submittedName>
        <fullName evidence="8">Coproporphyrinogen III oxidase</fullName>
    </submittedName>
</protein>
<keyword evidence="5" id="KW-0411">Iron-sulfur</keyword>
<gene>
    <name evidence="8" type="ORF">WY13_00198</name>
</gene>
<dbReference type="PANTHER" id="PTHR43409">
    <property type="entry name" value="ANAEROBIC MAGNESIUM-PROTOPORPHYRIN IX MONOMETHYL ESTER CYCLASE-RELATED"/>
    <property type="match status" value="1"/>
</dbReference>
<dbReference type="Gene3D" id="3.80.30.20">
    <property type="entry name" value="tm_1862 like domain"/>
    <property type="match status" value="1"/>
</dbReference>
<dbReference type="CDD" id="cd01335">
    <property type="entry name" value="Radical_SAM"/>
    <property type="match status" value="1"/>
</dbReference>
<name>A0A166SFA4_9CLOT</name>
<dbReference type="GO" id="GO:0051536">
    <property type="term" value="F:iron-sulfur cluster binding"/>
    <property type="evidence" value="ECO:0007669"/>
    <property type="project" value="UniProtKB-KW"/>
</dbReference>
<evidence type="ECO:0000259" key="6">
    <source>
        <dbReference type="PROSITE" id="PS51332"/>
    </source>
</evidence>
<dbReference type="InterPro" id="IPR058240">
    <property type="entry name" value="rSAM_sf"/>
</dbReference>
<dbReference type="Gene3D" id="3.40.50.280">
    <property type="entry name" value="Cobalamin-binding domain"/>
    <property type="match status" value="1"/>
</dbReference>
<dbReference type="OrthoDB" id="9801424at2"/>
<evidence type="ECO:0000256" key="4">
    <source>
        <dbReference type="ARBA" id="ARBA00023004"/>
    </source>
</evidence>
<dbReference type="Pfam" id="PF02310">
    <property type="entry name" value="B12-binding"/>
    <property type="match status" value="1"/>
</dbReference>
<dbReference type="AlphaFoldDB" id="A0A166SFA4"/>
<evidence type="ECO:0000256" key="2">
    <source>
        <dbReference type="ARBA" id="ARBA00022691"/>
    </source>
</evidence>
<feature type="domain" description="B12-binding" evidence="6">
    <location>
        <begin position="1"/>
        <end position="133"/>
    </location>
</feature>
<dbReference type="PROSITE" id="PS51918">
    <property type="entry name" value="RADICAL_SAM"/>
    <property type="match status" value="1"/>
</dbReference>
<dbReference type="InterPro" id="IPR051198">
    <property type="entry name" value="BchE-like"/>
</dbReference>
<reference evidence="8 9" key="1">
    <citation type="journal article" date="2015" name="Biotechnol. Bioeng.">
        <title>Genome sequence and phenotypic characterization of Caulobacter segnis.</title>
        <authorList>
            <person name="Patel S."/>
            <person name="Fletcher B."/>
            <person name="Scott D.C."/>
            <person name="Ely B."/>
        </authorList>
    </citation>
    <scope>NUCLEOTIDE SEQUENCE [LARGE SCALE GENOMIC DNA]</scope>
    <source>
        <strain evidence="8 9">ERI-2</strain>
    </source>
</reference>
<dbReference type="PATRIC" id="fig|1538.10.peg.681"/>
<dbReference type="Proteomes" id="UP000077407">
    <property type="component" value="Unassembled WGS sequence"/>
</dbReference>
<dbReference type="PANTHER" id="PTHR43409:SF16">
    <property type="entry name" value="SLR0320 PROTEIN"/>
    <property type="match status" value="1"/>
</dbReference>
<dbReference type="InterPro" id="IPR006158">
    <property type="entry name" value="Cobalamin-bd"/>
</dbReference>
<dbReference type="Pfam" id="PF04055">
    <property type="entry name" value="Radical_SAM"/>
    <property type="match status" value="1"/>
</dbReference>
<dbReference type="GO" id="GO:0003824">
    <property type="term" value="F:catalytic activity"/>
    <property type="evidence" value="ECO:0007669"/>
    <property type="project" value="InterPro"/>
</dbReference>
<evidence type="ECO:0000256" key="5">
    <source>
        <dbReference type="ARBA" id="ARBA00023014"/>
    </source>
</evidence>
<evidence type="ECO:0000256" key="3">
    <source>
        <dbReference type="ARBA" id="ARBA00022723"/>
    </source>
</evidence>
<dbReference type="InterPro" id="IPR006638">
    <property type="entry name" value="Elp3/MiaA/NifB-like_rSAM"/>
</dbReference>
<dbReference type="SMART" id="SM00729">
    <property type="entry name" value="Elp3"/>
    <property type="match status" value="1"/>
</dbReference>
<dbReference type="InterPro" id="IPR007197">
    <property type="entry name" value="rSAM"/>
</dbReference>